<dbReference type="OrthoDB" id="7801625at2"/>
<dbReference type="Gene3D" id="3.90.1150.10">
    <property type="entry name" value="Aspartate Aminotransferase, domain 1"/>
    <property type="match status" value="1"/>
</dbReference>
<dbReference type="EMBL" id="SSND01000001">
    <property type="protein sequence ID" value="THD85493.1"/>
    <property type="molecule type" value="Genomic_DNA"/>
</dbReference>
<dbReference type="PANTHER" id="PTHR43586">
    <property type="entry name" value="CYSTEINE DESULFURASE"/>
    <property type="match status" value="1"/>
</dbReference>
<protein>
    <submittedName>
        <fullName evidence="3">Aminotransferase class V-fold PLP-dependent enzyme</fullName>
    </submittedName>
</protein>
<dbReference type="InterPro" id="IPR015421">
    <property type="entry name" value="PyrdxlP-dep_Trfase_major"/>
</dbReference>
<organism evidence="3 4">
    <name type="scientific">Aliigemmobacter aestuarii</name>
    <dbReference type="NCBI Taxonomy" id="1445661"/>
    <lineage>
        <taxon>Bacteria</taxon>
        <taxon>Pseudomonadati</taxon>
        <taxon>Pseudomonadota</taxon>
        <taxon>Alphaproteobacteria</taxon>
        <taxon>Rhodobacterales</taxon>
        <taxon>Paracoccaceae</taxon>
        <taxon>Aliigemmobacter</taxon>
    </lineage>
</organism>
<dbReference type="InterPro" id="IPR015422">
    <property type="entry name" value="PyrdxlP-dep_Trfase_small"/>
</dbReference>
<keyword evidence="4" id="KW-1185">Reference proteome</keyword>
<dbReference type="Proteomes" id="UP000309450">
    <property type="component" value="Unassembled WGS sequence"/>
</dbReference>
<reference evidence="3 4" key="1">
    <citation type="submission" date="2019-04" db="EMBL/GenBank/DDBJ databases">
        <title>Draft genome sequence of Gemmobacter aestuarii sp. nov.</title>
        <authorList>
            <person name="Hameed A."/>
            <person name="Lin S.-Y."/>
            <person name="Shahina M."/>
            <person name="Lai W.-A."/>
            <person name="Young C.-C."/>
        </authorList>
    </citation>
    <scope>NUCLEOTIDE SEQUENCE [LARGE SCALE GENOMIC DNA]</scope>
    <source>
        <strain evidence="3 4">CC-PW-75</strain>
    </source>
</reference>
<evidence type="ECO:0000313" key="3">
    <source>
        <dbReference type="EMBL" id="THD85493.1"/>
    </source>
</evidence>
<dbReference type="SUPFAM" id="SSF53383">
    <property type="entry name" value="PLP-dependent transferases"/>
    <property type="match status" value="1"/>
</dbReference>
<gene>
    <name evidence="3" type="ORF">E7811_07295</name>
</gene>
<dbReference type="InterPro" id="IPR015424">
    <property type="entry name" value="PyrdxlP-dep_Trfase"/>
</dbReference>
<evidence type="ECO:0000259" key="2">
    <source>
        <dbReference type="Pfam" id="PF00266"/>
    </source>
</evidence>
<accession>A0A4S3MTM4</accession>
<keyword evidence="3" id="KW-0032">Aminotransferase</keyword>
<keyword evidence="1" id="KW-0663">Pyridoxal phosphate</keyword>
<comment type="caution">
    <text evidence="3">The sequence shown here is derived from an EMBL/GenBank/DDBJ whole genome shotgun (WGS) entry which is preliminary data.</text>
</comment>
<dbReference type="GO" id="GO:0008483">
    <property type="term" value="F:transaminase activity"/>
    <property type="evidence" value="ECO:0007669"/>
    <property type="project" value="UniProtKB-KW"/>
</dbReference>
<dbReference type="Gene3D" id="3.40.640.10">
    <property type="entry name" value="Type I PLP-dependent aspartate aminotransferase-like (Major domain)"/>
    <property type="match status" value="1"/>
</dbReference>
<feature type="domain" description="Aminotransferase class V" evidence="2">
    <location>
        <begin position="29"/>
        <end position="408"/>
    </location>
</feature>
<name>A0A4S3MTM4_9RHOB</name>
<evidence type="ECO:0000313" key="4">
    <source>
        <dbReference type="Proteomes" id="UP000309450"/>
    </source>
</evidence>
<dbReference type="Pfam" id="PF00266">
    <property type="entry name" value="Aminotran_5"/>
    <property type="match status" value="1"/>
</dbReference>
<evidence type="ECO:0000256" key="1">
    <source>
        <dbReference type="ARBA" id="ARBA00022898"/>
    </source>
</evidence>
<dbReference type="InterPro" id="IPR000192">
    <property type="entry name" value="Aminotrans_V_dom"/>
</dbReference>
<dbReference type="AlphaFoldDB" id="A0A4S3MTM4"/>
<keyword evidence="3" id="KW-0808">Transferase</keyword>
<proteinExistence type="predicted"/>
<dbReference type="RefSeq" id="WP_136393865.1">
    <property type="nucleotide sequence ID" value="NZ_SSND01000001.1"/>
</dbReference>
<sequence length="421" mass="44422">MITDSPALMSEIRNRFAHVETCPEAGRRIFFENAGGALTLNSVVETSTRYAAIPDNQGRDNEMAHALVATIDKAKADMRLFFNAPEGDIFVGESGTELLFRLIMNAILGAGEGGIVLGSTLEHPATRSACTRWAKVAGKPYVQVPHDNATGLVTAKDFAPYLTPDIRVATILHTSPVTGMGVDVAGIAAAIRAVAPEAYIIVDGIQHASHGLIDIAGYGIDGYVISPYKVFSRHGYGVAWTSPRLNALPHDGLIGGPAGNWELGTRDTGSYATMSDVVGYFDWLGAQVSDATDRRARIEAAGAAIHAHEKRLTDAMIHGIGNLAGLAELPGVGIIGGADNPAREGLVSITVEGMAAPDVVSALRARGIRTHTRKADHYSGNILAPLGLEAAVRVSLCHYNTLDEVAAFLTAMREIVEGRGA</sequence>